<keyword evidence="7 8" id="KW-0131">Cell cycle</keyword>
<dbReference type="SMART" id="SM00771">
    <property type="entry name" value="ZipA_C"/>
    <property type="match status" value="1"/>
</dbReference>
<sequence>MMQELRLVLIIVGALAISALLLHGLWTSRKEKPAKFGEKPLGKLGDTNNVDTDGFDQDGVGSVRVVNTGPEEAEKKAHKRTEPELHFGEKLQADPLLDVACNASFVDDLPKMSATAEKIEPQASIDTYQSETEAMPVEPQGPAEPVQVVKAEPATADTALSSAALSERPDAEPNSGAEAQPVVADSSDEVAEVIEPEEPAPSLVPMVEPEPVLEPSYLALSVHARNGEMLQGAKLFGCLEQHNLIFGDNAVYHRHADLAGVEPVLFSAANMIHPGNFPEGNEDNFETPGVSFYLMLPCYGRADQNFNLMLQTVQQIADELNADVLDHERTMITPNRIDAYREKAKLYTQI</sequence>
<dbReference type="InterPro" id="IPR036765">
    <property type="entry name" value="ZipA_FtsZ-bd_C_sf"/>
</dbReference>
<evidence type="ECO:0000313" key="12">
    <source>
        <dbReference type="EMBL" id="PSW07633.1"/>
    </source>
</evidence>
<dbReference type="GO" id="GO:0005886">
    <property type="term" value="C:plasma membrane"/>
    <property type="evidence" value="ECO:0007669"/>
    <property type="project" value="UniProtKB-SubCell"/>
</dbReference>
<dbReference type="AlphaFoldDB" id="A0A2T3N5E1"/>
<feature type="domain" description="ZipA C-terminal FtsZ-binding" evidence="11">
    <location>
        <begin position="214"/>
        <end position="344"/>
    </location>
</feature>
<dbReference type="GO" id="GO:0043093">
    <property type="term" value="P:FtsZ-dependent cytokinesis"/>
    <property type="evidence" value="ECO:0007669"/>
    <property type="project" value="UniProtKB-UniRule"/>
</dbReference>
<feature type="region of interest" description="Disordered" evidence="10">
    <location>
        <begin position="162"/>
        <end position="191"/>
    </location>
</feature>
<evidence type="ECO:0000256" key="9">
    <source>
        <dbReference type="RuleBase" id="RU003612"/>
    </source>
</evidence>
<evidence type="ECO:0000256" key="1">
    <source>
        <dbReference type="ARBA" id="ARBA00022475"/>
    </source>
</evidence>
<evidence type="ECO:0000256" key="8">
    <source>
        <dbReference type="HAMAP-Rule" id="MF_00509"/>
    </source>
</evidence>
<reference evidence="12 13" key="1">
    <citation type="submission" date="2018-03" db="EMBL/GenBank/DDBJ databases">
        <title>Whole genome sequencing of Histamine producing bacteria.</title>
        <authorList>
            <person name="Butler K."/>
        </authorList>
    </citation>
    <scope>NUCLEOTIDE SEQUENCE [LARGE SCALE GENOMIC DNA]</scope>
    <source>
        <strain evidence="12 13">DSM 16190</strain>
    </source>
</reference>
<evidence type="ECO:0000256" key="2">
    <source>
        <dbReference type="ARBA" id="ARBA00022519"/>
    </source>
</evidence>
<dbReference type="Proteomes" id="UP000240904">
    <property type="component" value="Unassembled WGS sequence"/>
</dbReference>
<gene>
    <name evidence="8 12" type="primary">zipA</name>
    <name evidence="12" type="ORF">C9I89_02695</name>
</gene>
<evidence type="ECO:0000313" key="13">
    <source>
        <dbReference type="Proteomes" id="UP000240904"/>
    </source>
</evidence>
<dbReference type="GO" id="GO:0000917">
    <property type="term" value="P:division septum assembly"/>
    <property type="evidence" value="ECO:0007669"/>
    <property type="project" value="TreeGrafter"/>
</dbReference>
<dbReference type="SUPFAM" id="SSF64383">
    <property type="entry name" value="Cell-division protein ZipA, C-terminal domain"/>
    <property type="match status" value="1"/>
</dbReference>
<evidence type="ECO:0000256" key="3">
    <source>
        <dbReference type="ARBA" id="ARBA00022618"/>
    </source>
</evidence>
<keyword evidence="5 8" id="KW-1133">Transmembrane helix</keyword>
<accession>A0A2T3N5E1</accession>
<dbReference type="PANTHER" id="PTHR38685:SF1">
    <property type="entry name" value="CELL DIVISION PROTEIN ZIPA"/>
    <property type="match status" value="1"/>
</dbReference>
<evidence type="ECO:0000256" key="4">
    <source>
        <dbReference type="ARBA" id="ARBA00022692"/>
    </source>
</evidence>
<dbReference type="PANTHER" id="PTHR38685">
    <property type="entry name" value="CELL DIVISION PROTEIN ZIPA"/>
    <property type="match status" value="1"/>
</dbReference>
<organism evidence="12 13">
    <name type="scientific">Photobacterium lipolyticum</name>
    <dbReference type="NCBI Taxonomy" id="266810"/>
    <lineage>
        <taxon>Bacteria</taxon>
        <taxon>Pseudomonadati</taxon>
        <taxon>Pseudomonadota</taxon>
        <taxon>Gammaproteobacteria</taxon>
        <taxon>Vibrionales</taxon>
        <taxon>Vibrionaceae</taxon>
        <taxon>Photobacterium</taxon>
    </lineage>
</organism>
<comment type="caution">
    <text evidence="12">The sequence shown here is derived from an EMBL/GenBank/DDBJ whole genome shotgun (WGS) entry which is preliminary data.</text>
</comment>
<name>A0A2T3N5E1_9GAMM</name>
<evidence type="ECO:0000256" key="7">
    <source>
        <dbReference type="ARBA" id="ARBA00023306"/>
    </source>
</evidence>
<dbReference type="GO" id="GO:0032153">
    <property type="term" value="C:cell division site"/>
    <property type="evidence" value="ECO:0007669"/>
    <property type="project" value="UniProtKB-UniRule"/>
</dbReference>
<comment type="function">
    <text evidence="8 9">Essential cell division protein that stabilizes the FtsZ protofilaments by cross-linking them and that serves as a cytoplasmic membrane anchor for the Z ring. Also required for the recruitment to the septal ring of downstream cell division proteins.</text>
</comment>
<dbReference type="Gene3D" id="3.30.1400.10">
    <property type="entry name" value="ZipA, C-terminal FtsZ-binding domain"/>
    <property type="match status" value="1"/>
</dbReference>
<evidence type="ECO:0000256" key="6">
    <source>
        <dbReference type="ARBA" id="ARBA00023136"/>
    </source>
</evidence>
<evidence type="ECO:0000259" key="11">
    <source>
        <dbReference type="SMART" id="SM00771"/>
    </source>
</evidence>
<keyword evidence="13" id="KW-1185">Reference proteome</keyword>
<keyword evidence="2 8" id="KW-0997">Cell inner membrane</keyword>
<comment type="subunit">
    <text evidence="8">Interacts with FtsZ via their C-terminal domains.</text>
</comment>
<comment type="similarity">
    <text evidence="8 9">Belongs to the ZipA family.</text>
</comment>
<keyword evidence="6 8" id="KW-0472">Membrane</keyword>
<feature type="region of interest" description="Disordered" evidence="10">
    <location>
        <begin position="36"/>
        <end position="63"/>
    </location>
</feature>
<comment type="subcellular location">
    <subcellularLocation>
        <location evidence="8">Cell inner membrane</location>
        <topology evidence="8">Single-pass type I membrane protein</topology>
    </subcellularLocation>
    <text evidence="8">Localizes to the Z ring in an FtsZ-dependent manner.</text>
</comment>
<dbReference type="EMBL" id="PYMC01000001">
    <property type="protein sequence ID" value="PSW07633.1"/>
    <property type="molecule type" value="Genomic_DNA"/>
</dbReference>
<keyword evidence="3 8" id="KW-0132">Cell division</keyword>
<dbReference type="HAMAP" id="MF_00509">
    <property type="entry name" value="ZipA"/>
    <property type="match status" value="1"/>
</dbReference>
<dbReference type="InterPro" id="IPR011919">
    <property type="entry name" value="Cell_div_ZipA"/>
</dbReference>
<dbReference type="InterPro" id="IPR007449">
    <property type="entry name" value="ZipA_FtsZ-bd_C"/>
</dbReference>
<evidence type="ECO:0000256" key="10">
    <source>
        <dbReference type="SAM" id="MobiDB-lite"/>
    </source>
</evidence>
<dbReference type="NCBIfam" id="TIGR02205">
    <property type="entry name" value="septum_zipA"/>
    <property type="match status" value="1"/>
</dbReference>
<protein>
    <recommendedName>
        <fullName evidence="8 9">Cell division protein ZipA</fullName>
    </recommendedName>
</protein>
<keyword evidence="4 8" id="KW-0812">Transmembrane</keyword>
<evidence type="ECO:0000256" key="5">
    <source>
        <dbReference type="ARBA" id="ARBA00022989"/>
    </source>
</evidence>
<dbReference type="OrthoDB" id="7054914at2"/>
<keyword evidence="1 8" id="KW-1003">Cell membrane</keyword>
<proteinExistence type="inferred from homology"/>
<dbReference type="Pfam" id="PF04354">
    <property type="entry name" value="ZipA_C"/>
    <property type="match status" value="1"/>
</dbReference>